<evidence type="ECO:0000313" key="4">
    <source>
        <dbReference type="Proteomes" id="UP000192366"/>
    </source>
</evidence>
<dbReference type="OrthoDB" id="4568724at2"/>
<feature type="region of interest" description="Disordered" evidence="1">
    <location>
        <begin position="29"/>
        <end position="183"/>
    </location>
</feature>
<feature type="compositionally biased region" description="Acidic residues" evidence="1">
    <location>
        <begin position="107"/>
        <end position="120"/>
    </location>
</feature>
<feature type="chain" id="PRO_5038545782" description="Alpha/beta hydrolase" evidence="2">
    <location>
        <begin position="20"/>
        <end position="608"/>
    </location>
</feature>
<feature type="compositionally biased region" description="Low complexity" evidence="1">
    <location>
        <begin position="29"/>
        <end position="45"/>
    </location>
</feature>
<feature type="compositionally biased region" description="Basic and acidic residues" evidence="1">
    <location>
        <begin position="97"/>
        <end position="106"/>
    </location>
</feature>
<proteinExistence type="predicted"/>
<feature type="compositionally biased region" description="Acidic residues" evidence="1">
    <location>
        <begin position="80"/>
        <end position="91"/>
    </location>
</feature>
<dbReference type="Proteomes" id="UP000192366">
    <property type="component" value="Unassembled WGS sequence"/>
</dbReference>
<dbReference type="SUPFAM" id="SSF53474">
    <property type="entry name" value="alpha/beta-Hydrolases"/>
    <property type="match status" value="1"/>
</dbReference>
<evidence type="ECO:0008006" key="5">
    <source>
        <dbReference type="Google" id="ProtNLM"/>
    </source>
</evidence>
<dbReference type="AlphaFoldDB" id="A0A1W9Z035"/>
<reference evidence="3 4" key="1">
    <citation type="submission" date="2017-02" db="EMBL/GenBank/DDBJ databases">
        <title>The new phylogeny of genus Mycobacterium.</title>
        <authorList>
            <person name="Tortoli E."/>
            <person name="Trovato A."/>
            <person name="Cirillo D.M."/>
        </authorList>
    </citation>
    <scope>NUCLEOTIDE SEQUENCE [LARGE SCALE GENOMIC DNA]</scope>
    <source>
        <strain evidence="3 4">DSM 45578</strain>
    </source>
</reference>
<feature type="compositionally biased region" description="Low complexity" evidence="1">
    <location>
        <begin position="70"/>
        <end position="79"/>
    </location>
</feature>
<accession>A0A1W9Z035</accession>
<dbReference type="EMBL" id="MVHJ01000005">
    <property type="protein sequence ID" value="ORA05671.1"/>
    <property type="molecule type" value="Genomic_DNA"/>
</dbReference>
<protein>
    <recommendedName>
        <fullName evidence="5">Alpha/beta hydrolase</fullName>
    </recommendedName>
</protein>
<dbReference type="Gene3D" id="3.40.50.1820">
    <property type="entry name" value="alpha/beta hydrolase"/>
    <property type="match status" value="1"/>
</dbReference>
<evidence type="ECO:0000313" key="3">
    <source>
        <dbReference type="EMBL" id="ORA05671.1"/>
    </source>
</evidence>
<feature type="signal peptide" evidence="2">
    <location>
        <begin position="1"/>
        <end position="19"/>
    </location>
</feature>
<evidence type="ECO:0000256" key="2">
    <source>
        <dbReference type="SAM" id="SignalP"/>
    </source>
</evidence>
<dbReference type="InterPro" id="IPR029058">
    <property type="entry name" value="AB_hydrolase_fold"/>
</dbReference>
<keyword evidence="4" id="KW-1185">Reference proteome</keyword>
<name>A0A1W9Z035_MYCBA</name>
<dbReference type="RefSeq" id="WP_083056819.1">
    <property type="nucleotide sequence ID" value="NZ_MVHJ01000005.1"/>
</dbReference>
<keyword evidence="2" id="KW-0732">Signal</keyword>
<evidence type="ECO:0000256" key="1">
    <source>
        <dbReference type="SAM" id="MobiDB-lite"/>
    </source>
</evidence>
<comment type="caution">
    <text evidence="3">The sequence shown here is derived from an EMBL/GenBank/DDBJ whole genome shotgun (WGS) entry which is preliminary data.</text>
</comment>
<feature type="compositionally biased region" description="Basic and acidic residues" evidence="1">
    <location>
        <begin position="121"/>
        <end position="153"/>
    </location>
</feature>
<gene>
    <name evidence="3" type="ORF">BST17_07790</name>
</gene>
<sequence>MSHISAWMGAGVVAAGVSAAMIVGADVASADAGTDASADSSASASGDDRTRPGSSRDTSAGDASEKASDADTGTDTGAADGDDTDGDDTDGDSGLGTRDDADARDDADPENDQADADAQDDVDHEKTGDGAHFEDDVDIEKAGDDTDLEEKSTSDASESYNDAVGSSAPPSIDPDVDNVPATGDGQVELPVIEAPVEAVSDGDDHATAAAVRAPNVVPAATSMAAAITTATVSSAAAAPQRSLQDIIASFIFDFVGVAVTFIAGPPVVPRGSTVTVKTSTLKIDDKHTVPAHWYYPDGDEPPQRIIYLQHGFLGVGAMYSYTAANLAERTNSIVVVPTLTSNRNVQDGFWLGSDQALRATSALFLGEREALTASAIAAGYAQRYGAGVSLPDRFALVGHSLGGNLVAGAAGYYADAIAAGGGAGKLAGVVLLDAAPQGSVLSDALVKLDGIGTYVPVLELGAPKDVRRVDAALNEHRPGKFNGIVLENGKHLDSMDGGTWLIQFISHLYQGFPTAQNQAAAQVLIGGWVNDILDGRIDPLTGRCGGVDCAGIYGDPGQTLELQTPAGPTRGQVIGTAVAVRSAEFQPAPVTATVSPRQPAGRNLMLDI</sequence>
<organism evidence="3 4">
    <name type="scientific">Mycolicibacterium bacteremicum</name>
    <name type="common">Mycobacterium bacteremicum</name>
    <dbReference type="NCBI Taxonomy" id="564198"/>
    <lineage>
        <taxon>Bacteria</taxon>
        <taxon>Bacillati</taxon>
        <taxon>Actinomycetota</taxon>
        <taxon>Actinomycetes</taxon>
        <taxon>Mycobacteriales</taxon>
        <taxon>Mycobacteriaceae</taxon>
        <taxon>Mycolicibacterium</taxon>
    </lineage>
</organism>